<dbReference type="Proteomes" id="UP000557392">
    <property type="component" value="Unassembled WGS sequence"/>
</dbReference>
<evidence type="ECO:0000256" key="1">
    <source>
        <dbReference type="SAM" id="SignalP"/>
    </source>
</evidence>
<evidence type="ECO:0000313" key="2">
    <source>
        <dbReference type="EMBL" id="MBB4098705.1"/>
    </source>
</evidence>
<dbReference type="RefSeq" id="WP_183997705.1">
    <property type="nucleotide sequence ID" value="NZ_JACIEH010000002.1"/>
</dbReference>
<feature type="signal peptide" evidence="1">
    <location>
        <begin position="1"/>
        <end position="22"/>
    </location>
</feature>
<gene>
    <name evidence="2" type="ORF">GGR46_002269</name>
</gene>
<proteinExistence type="predicted"/>
<comment type="caution">
    <text evidence="2">The sequence shown here is derived from an EMBL/GenBank/DDBJ whole genome shotgun (WGS) entry which is preliminary data.</text>
</comment>
<evidence type="ECO:0000313" key="3">
    <source>
        <dbReference type="Proteomes" id="UP000557392"/>
    </source>
</evidence>
<accession>A0A7W6JUJ9</accession>
<evidence type="ECO:0008006" key="4">
    <source>
        <dbReference type="Google" id="ProtNLM"/>
    </source>
</evidence>
<dbReference type="EMBL" id="JACIEH010000002">
    <property type="protein sequence ID" value="MBB4098705.1"/>
    <property type="molecule type" value="Genomic_DNA"/>
</dbReference>
<organism evidence="2 3">
    <name type="scientific">Sphingomonas kyeonggiensis</name>
    <dbReference type="NCBI Taxonomy" id="1268553"/>
    <lineage>
        <taxon>Bacteria</taxon>
        <taxon>Pseudomonadati</taxon>
        <taxon>Pseudomonadota</taxon>
        <taxon>Alphaproteobacteria</taxon>
        <taxon>Sphingomonadales</taxon>
        <taxon>Sphingomonadaceae</taxon>
        <taxon>Sphingomonas</taxon>
    </lineage>
</organism>
<sequence length="199" mass="19958">MRTRTHLAIAVCTTAWINAASAQTTAYSPDSGRTPNQIVLSIPVTASVGGRCGFASAPNGSFNQNDFDVNGLAHDFSFVLDCTGPSRVAVVSQNGGLRTTGTAPTGYTVLAPYNVSLHLVATGGGTTADATCTAATLPTGSSCSFLGPANTSQGLRLPAASTAQAGSYLRVAAPPYAGALALVNGTYSDVLTVTLSASP</sequence>
<reference evidence="2 3" key="1">
    <citation type="submission" date="2020-08" db="EMBL/GenBank/DDBJ databases">
        <title>Genomic Encyclopedia of Type Strains, Phase IV (KMG-IV): sequencing the most valuable type-strain genomes for metagenomic binning, comparative biology and taxonomic classification.</title>
        <authorList>
            <person name="Goeker M."/>
        </authorList>
    </citation>
    <scope>NUCLEOTIDE SEQUENCE [LARGE SCALE GENOMIC DNA]</scope>
    <source>
        <strain evidence="2 3">DSM 101806</strain>
    </source>
</reference>
<name>A0A7W6JUJ9_9SPHN</name>
<protein>
    <recommendedName>
        <fullName evidence="4">Spore coat protein U domain-containing protein</fullName>
    </recommendedName>
</protein>
<feature type="chain" id="PRO_5030518247" description="Spore coat protein U domain-containing protein" evidence="1">
    <location>
        <begin position="23"/>
        <end position="199"/>
    </location>
</feature>
<keyword evidence="3" id="KW-1185">Reference proteome</keyword>
<keyword evidence="1" id="KW-0732">Signal</keyword>
<dbReference type="AlphaFoldDB" id="A0A7W6JUJ9"/>